<comment type="caution">
    <text evidence="15">The sequence shown here is derived from an EMBL/GenBank/DDBJ whole genome shotgun (WGS) entry which is preliminary data.</text>
</comment>
<feature type="domain" description="Aminoacyl-transfer RNA synthetases class-II family profile" evidence="14">
    <location>
        <begin position="112"/>
        <end position="332"/>
    </location>
</feature>
<evidence type="ECO:0000256" key="12">
    <source>
        <dbReference type="ARBA" id="ARBA00049255"/>
    </source>
</evidence>
<dbReference type="PROSITE" id="PS50862">
    <property type="entry name" value="AA_TRNA_LIGASE_II"/>
    <property type="match status" value="1"/>
</dbReference>
<evidence type="ECO:0000313" key="16">
    <source>
        <dbReference type="Proteomes" id="UP001349262"/>
    </source>
</evidence>
<dbReference type="CDD" id="cd00496">
    <property type="entry name" value="PheRS_alpha_core"/>
    <property type="match status" value="1"/>
</dbReference>
<dbReference type="EMBL" id="MLBY01000003">
    <property type="protein sequence ID" value="MEE7456373.1"/>
    <property type="molecule type" value="Genomic_DNA"/>
</dbReference>
<name>A0ABU7T731_9HYPH</name>
<keyword evidence="5 13" id="KW-0436">Ligase</keyword>
<comment type="similarity">
    <text evidence="2 13">Belongs to the class-II aminoacyl-tRNA synthetase family. Phe-tRNA synthetase alpha subunit type 1 subfamily.</text>
</comment>
<dbReference type="InterPro" id="IPR010978">
    <property type="entry name" value="tRNA-bd_arm"/>
</dbReference>
<keyword evidence="10 13" id="KW-0648">Protein biosynthesis</keyword>
<comment type="subcellular location">
    <subcellularLocation>
        <location evidence="1 13">Cytoplasm</location>
    </subcellularLocation>
</comment>
<evidence type="ECO:0000313" key="15">
    <source>
        <dbReference type="EMBL" id="MEE7456373.1"/>
    </source>
</evidence>
<dbReference type="InterPro" id="IPR004529">
    <property type="entry name" value="Phe-tRNA-synth_IIc_asu"/>
</dbReference>
<dbReference type="InterPro" id="IPR004188">
    <property type="entry name" value="Phe-tRNA_ligase_II_N"/>
</dbReference>
<dbReference type="HAMAP" id="MF_00281">
    <property type="entry name" value="Phe_tRNA_synth_alpha1"/>
    <property type="match status" value="1"/>
</dbReference>
<dbReference type="Gene3D" id="3.30.930.10">
    <property type="entry name" value="Bira Bifunctional Protein, Domain 2"/>
    <property type="match status" value="1"/>
</dbReference>
<evidence type="ECO:0000256" key="9">
    <source>
        <dbReference type="ARBA" id="ARBA00022842"/>
    </source>
</evidence>
<dbReference type="EC" id="6.1.1.20" evidence="13"/>
<dbReference type="InterPro" id="IPR006195">
    <property type="entry name" value="aa-tRNA-synth_II"/>
</dbReference>
<keyword evidence="6 13" id="KW-0479">Metal-binding</keyword>
<evidence type="ECO:0000256" key="6">
    <source>
        <dbReference type="ARBA" id="ARBA00022723"/>
    </source>
</evidence>
<reference evidence="15 16" key="1">
    <citation type="journal article" date="2012" name="Genet. Mol. Biol.">
        <title>Analysis of 16S rRNA and mxaF genes revealing insights into Methylobacterium niche-specific plant association.</title>
        <authorList>
            <person name="Dourado M.N."/>
            <person name="Andreote F.D."/>
            <person name="Dini-Andreote F."/>
            <person name="Conti R."/>
            <person name="Araujo J.M."/>
            <person name="Araujo W.L."/>
        </authorList>
    </citation>
    <scope>NUCLEOTIDE SEQUENCE [LARGE SCALE GENOMIC DNA]</scope>
    <source>
        <strain evidence="15 16">SR1.6/4</strain>
    </source>
</reference>
<sequence>MMDLDALERDLLGQIERAGDEASLEALRVAALGKKGSVSELLKTLGAMTPDERRERGPLINGLRDRVQGAILAKREALTEAALDARLSAERIDVTLPLREAPEVRGRIHPISQVIEEITAIFADLGFSVAEGPDIETDELNFTALNFPEGHPAREMHDTFFLAPDHLGRRKLLRTHTSPVQVRTMRAKQPPIRVIMPGRTYRHDSDQTHTPMFHQVEGLVIDRSANIANLKWVLESFCRAFFEVEAVTMRFRPSFFPFTEPSAEVDIQCSRKGGELRFGEGTDWLEILGCGMVHPNVLRSGGLDPDQVQGFAFGMGIDRLAMLKYGMPDLRPFFEADVRWLEHYGFRPIDVPSLVGGLTA</sequence>
<evidence type="ECO:0000256" key="13">
    <source>
        <dbReference type="HAMAP-Rule" id="MF_00281"/>
    </source>
</evidence>
<evidence type="ECO:0000256" key="10">
    <source>
        <dbReference type="ARBA" id="ARBA00022917"/>
    </source>
</evidence>
<dbReference type="InterPro" id="IPR045864">
    <property type="entry name" value="aa-tRNA-synth_II/BPL/LPL"/>
</dbReference>
<gene>
    <name evidence="13" type="primary">pheS</name>
    <name evidence="15" type="ORF">MRSR164_06080</name>
</gene>
<keyword evidence="8 13" id="KW-0067">ATP-binding</keyword>
<proteinExistence type="inferred from homology"/>
<evidence type="ECO:0000256" key="2">
    <source>
        <dbReference type="ARBA" id="ARBA00010207"/>
    </source>
</evidence>
<organism evidence="15 16">
    <name type="scientific">Methylobacterium radiotolerans</name>
    <dbReference type="NCBI Taxonomy" id="31998"/>
    <lineage>
        <taxon>Bacteria</taxon>
        <taxon>Pseudomonadati</taxon>
        <taxon>Pseudomonadota</taxon>
        <taxon>Alphaproteobacteria</taxon>
        <taxon>Hyphomicrobiales</taxon>
        <taxon>Methylobacteriaceae</taxon>
        <taxon>Methylobacterium</taxon>
    </lineage>
</organism>
<comment type="catalytic activity">
    <reaction evidence="12 13">
        <text>tRNA(Phe) + L-phenylalanine + ATP = L-phenylalanyl-tRNA(Phe) + AMP + diphosphate + H(+)</text>
        <dbReference type="Rhea" id="RHEA:19413"/>
        <dbReference type="Rhea" id="RHEA-COMP:9668"/>
        <dbReference type="Rhea" id="RHEA-COMP:9699"/>
        <dbReference type="ChEBI" id="CHEBI:15378"/>
        <dbReference type="ChEBI" id="CHEBI:30616"/>
        <dbReference type="ChEBI" id="CHEBI:33019"/>
        <dbReference type="ChEBI" id="CHEBI:58095"/>
        <dbReference type="ChEBI" id="CHEBI:78442"/>
        <dbReference type="ChEBI" id="CHEBI:78531"/>
        <dbReference type="ChEBI" id="CHEBI:456215"/>
        <dbReference type="EC" id="6.1.1.20"/>
    </reaction>
</comment>
<keyword evidence="9 13" id="KW-0460">Magnesium</keyword>
<feature type="binding site" evidence="13">
    <location>
        <position position="260"/>
    </location>
    <ligand>
        <name>Mg(2+)</name>
        <dbReference type="ChEBI" id="CHEBI:18420"/>
        <note>shared with beta subunit</note>
    </ligand>
</feature>
<dbReference type="PANTHER" id="PTHR11538">
    <property type="entry name" value="PHENYLALANYL-TRNA SYNTHETASE"/>
    <property type="match status" value="1"/>
</dbReference>
<keyword evidence="4 13" id="KW-0963">Cytoplasm</keyword>
<evidence type="ECO:0000256" key="5">
    <source>
        <dbReference type="ARBA" id="ARBA00022598"/>
    </source>
</evidence>
<keyword evidence="7 13" id="KW-0547">Nucleotide-binding</keyword>
<evidence type="ECO:0000256" key="7">
    <source>
        <dbReference type="ARBA" id="ARBA00022741"/>
    </source>
</evidence>
<dbReference type="Pfam" id="PF02912">
    <property type="entry name" value="Phe_tRNA-synt_N"/>
    <property type="match status" value="1"/>
</dbReference>
<dbReference type="NCBIfam" id="TIGR00468">
    <property type="entry name" value="pheS"/>
    <property type="match status" value="1"/>
</dbReference>
<dbReference type="Proteomes" id="UP001349262">
    <property type="component" value="Unassembled WGS sequence"/>
</dbReference>
<dbReference type="InterPro" id="IPR022911">
    <property type="entry name" value="Phe_tRNA_ligase_alpha1_bac"/>
</dbReference>
<dbReference type="InterPro" id="IPR002319">
    <property type="entry name" value="Phenylalanyl-tRNA_Synthase"/>
</dbReference>
<dbReference type="PANTHER" id="PTHR11538:SF41">
    <property type="entry name" value="PHENYLALANINE--TRNA LIGASE, MITOCHONDRIAL"/>
    <property type="match status" value="1"/>
</dbReference>
<evidence type="ECO:0000256" key="1">
    <source>
        <dbReference type="ARBA" id="ARBA00004496"/>
    </source>
</evidence>
<comment type="cofactor">
    <cofactor evidence="13">
        <name>Mg(2+)</name>
        <dbReference type="ChEBI" id="CHEBI:18420"/>
    </cofactor>
    <text evidence="13">Binds 2 magnesium ions per tetramer.</text>
</comment>
<dbReference type="SUPFAM" id="SSF46589">
    <property type="entry name" value="tRNA-binding arm"/>
    <property type="match status" value="1"/>
</dbReference>
<protein>
    <recommendedName>
        <fullName evidence="13">Phenylalanine--tRNA ligase alpha subunit</fullName>
        <ecNumber evidence="13">6.1.1.20</ecNumber>
    </recommendedName>
    <alternativeName>
        <fullName evidence="13">Phenylalanyl-tRNA synthetase alpha subunit</fullName>
        <shortName evidence="13">PheRS</shortName>
    </alternativeName>
</protein>
<keyword evidence="16" id="KW-1185">Reference proteome</keyword>
<evidence type="ECO:0000256" key="8">
    <source>
        <dbReference type="ARBA" id="ARBA00022840"/>
    </source>
</evidence>
<evidence type="ECO:0000256" key="11">
    <source>
        <dbReference type="ARBA" id="ARBA00023146"/>
    </source>
</evidence>
<comment type="subunit">
    <text evidence="3 13">Tetramer of two alpha and two beta subunits.</text>
</comment>
<dbReference type="Pfam" id="PF01409">
    <property type="entry name" value="tRNA-synt_2d"/>
    <property type="match status" value="1"/>
</dbReference>
<evidence type="ECO:0000256" key="3">
    <source>
        <dbReference type="ARBA" id="ARBA00011209"/>
    </source>
</evidence>
<keyword evidence="11 13" id="KW-0030">Aminoacyl-tRNA synthetase</keyword>
<evidence type="ECO:0000259" key="14">
    <source>
        <dbReference type="PROSITE" id="PS50862"/>
    </source>
</evidence>
<dbReference type="GO" id="GO:0016874">
    <property type="term" value="F:ligase activity"/>
    <property type="evidence" value="ECO:0007669"/>
    <property type="project" value="UniProtKB-KW"/>
</dbReference>
<dbReference type="SUPFAM" id="SSF55681">
    <property type="entry name" value="Class II aaRS and biotin synthetases"/>
    <property type="match status" value="1"/>
</dbReference>
<evidence type="ECO:0000256" key="4">
    <source>
        <dbReference type="ARBA" id="ARBA00022490"/>
    </source>
</evidence>
<accession>A0ABU7T731</accession>